<evidence type="ECO:0000313" key="3">
    <source>
        <dbReference type="EMBL" id="MDQ0178722.1"/>
    </source>
</evidence>
<dbReference type="RefSeq" id="WP_306961625.1">
    <property type="nucleotide sequence ID" value="NZ_JAUSRG010000006.1"/>
</dbReference>
<dbReference type="Proteomes" id="UP001230951">
    <property type="component" value="Unassembled WGS sequence"/>
</dbReference>
<organism evidence="2 5">
    <name type="scientific">Arthrobacter bambusae</name>
    <dbReference type="NCBI Taxonomy" id="1338426"/>
    <lineage>
        <taxon>Bacteria</taxon>
        <taxon>Bacillati</taxon>
        <taxon>Actinomycetota</taxon>
        <taxon>Actinomycetes</taxon>
        <taxon>Micrococcales</taxon>
        <taxon>Micrococcaceae</taxon>
        <taxon>Arthrobacter</taxon>
    </lineage>
</organism>
<feature type="compositionally biased region" description="Basic and acidic residues" evidence="1">
    <location>
        <begin position="21"/>
        <end position="31"/>
    </location>
</feature>
<proteinExistence type="predicted"/>
<keyword evidence="4" id="KW-1185">Reference proteome</keyword>
<evidence type="ECO:0000313" key="2">
    <source>
        <dbReference type="EMBL" id="MDP9905538.1"/>
    </source>
</evidence>
<dbReference type="EMBL" id="JAUSRG010000006">
    <property type="protein sequence ID" value="MDP9905538.1"/>
    <property type="molecule type" value="Genomic_DNA"/>
</dbReference>
<sequence length="104" mass="11495">MLRTGSLEDAATEKSELEELVKAAAQSRDEPALPDPLPVVERDRGPDHYRRHDGYSLEKRRPDGGMTRIPGILFPTNHQETSGLVMLGNIGHDAAKEARCVDSF</sequence>
<dbReference type="EMBL" id="JAUSTF010000001">
    <property type="protein sequence ID" value="MDQ0178722.1"/>
    <property type="molecule type" value="Genomic_DNA"/>
</dbReference>
<dbReference type="AlphaFoldDB" id="A0AAW8DKH7"/>
<name>A0AAW8DKH7_9MICC</name>
<gene>
    <name evidence="2" type="ORF">J2S90_002509</name>
    <name evidence="3" type="ORF">J2S93_000129</name>
</gene>
<evidence type="ECO:0000313" key="5">
    <source>
        <dbReference type="Proteomes" id="UP001242995"/>
    </source>
</evidence>
<feature type="compositionally biased region" description="Basic and acidic residues" evidence="1">
    <location>
        <begin position="40"/>
        <end position="63"/>
    </location>
</feature>
<evidence type="ECO:0000256" key="1">
    <source>
        <dbReference type="SAM" id="MobiDB-lite"/>
    </source>
</evidence>
<feature type="region of interest" description="Disordered" evidence="1">
    <location>
        <begin position="21"/>
        <end position="70"/>
    </location>
</feature>
<dbReference type="Proteomes" id="UP001242995">
    <property type="component" value="Unassembled WGS sequence"/>
</dbReference>
<comment type="caution">
    <text evidence="2">The sequence shown here is derived from an EMBL/GenBank/DDBJ whole genome shotgun (WGS) entry which is preliminary data.</text>
</comment>
<reference evidence="2 4" key="1">
    <citation type="submission" date="2023-07" db="EMBL/GenBank/DDBJ databases">
        <title>Sorghum-associated microbial communities from plants grown in Nebraska, USA.</title>
        <authorList>
            <person name="Schachtman D."/>
        </authorList>
    </citation>
    <scope>NUCLEOTIDE SEQUENCE</scope>
    <source>
        <strain evidence="2">DS1006</strain>
        <strain evidence="3 4">DS1016</strain>
    </source>
</reference>
<evidence type="ECO:0000313" key="4">
    <source>
        <dbReference type="Proteomes" id="UP001230951"/>
    </source>
</evidence>
<accession>A0AAW8DKH7</accession>
<protein>
    <submittedName>
        <fullName evidence="2">Uncharacterized protein</fullName>
    </submittedName>
</protein>